<reference evidence="2" key="1">
    <citation type="journal article" date="2018" name="J. Ind. Microbiol. Biotechnol.">
        <title>Genome mining reveals uncommon alkylpyrones as type III PKS products from myxobacteria.</title>
        <authorList>
            <person name="Hug J.J."/>
            <person name="Panter F."/>
            <person name="Krug D."/>
            <person name="Muller R."/>
        </authorList>
    </citation>
    <scope>NUCLEOTIDE SEQUENCE</scope>
    <source>
        <strain evidence="2">MCy10608</strain>
    </source>
</reference>
<dbReference type="PANTHER" id="PTHR42754:SF1">
    <property type="entry name" value="LIPOPROTEIN"/>
    <property type="match status" value="1"/>
</dbReference>
<accession>A0A3S7V0I6</accession>
<protein>
    <submittedName>
        <fullName evidence="2">Lipoprotein</fullName>
    </submittedName>
</protein>
<proteinExistence type="predicted"/>
<organism evidence="2">
    <name type="scientific">Myxococcus fulvus</name>
    <dbReference type="NCBI Taxonomy" id="33"/>
    <lineage>
        <taxon>Bacteria</taxon>
        <taxon>Pseudomonadati</taxon>
        <taxon>Myxococcota</taxon>
        <taxon>Myxococcia</taxon>
        <taxon>Myxococcales</taxon>
        <taxon>Cystobacterineae</taxon>
        <taxon>Myxococcaceae</taxon>
        <taxon>Myxococcus</taxon>
    </lineage>
</organism>
<evidence type="ECO:0000256" key="1">
    <source>
        <dbReference type="SAM" id="MobiDB-lite"/>
    </source>
</evidence>
<dbReference type="PANTHER" id="PTHR42754">
    <property type="entry name" value="ENDOGLUCANASE"/>
    <property type="match status" value="1"/>
</dbReference>
<dbReference type="Gene3D" id="2.80.10.50">
    <property type="match status" value="1"/>
</dbReference>
<keyword evidence="2" id="KW-0449">Lipoprotein</keyword>
<name>A0A3S7V0I6_MYXFU</name>
<dbReference type="EMBL" id="MH908923">
    <property type="protein sequence ID" value="AYM54500.1"/>
    <property type="molecule type" value="Genomic_DNA"/>
</dbReference>
<dbReference type="SUPFAM" id="SSF101898">
    <property type="entry name" value="NHL repeat"/>
    <property type="match status" value="1"/>
</dbReference>
<dbReference type="AlphaFoldDB" id="A0A3S7V0I6"/>
<dbReference type="PROSITE" id="PS51257">
    <property type="entry name" value="PROKAR_LIPOPROTEIN"/>
    <property type="match status" value="1"/>
</dbReference>
<sequence length="457" mass="47091">MRFERAGRWFHGWRVMGPVALLWGAGLACGSQQDAPEPPGETAAPGADGVAPSGPETPPSESTSPPSGALPEGTLWETRVGGPQDDTPSGLAVGRGGDVVMVVSQTPRQDADREPVEGELLAVELARYSPEGTSHWVQDFPRERLSELRVAASPGTDGAVFLTGNAFLYPANFGLGAAQDGFVVRFNAEGRATWQQRVGQKARAVAADLAGGVVVAGEEWEGEVQDPVLTHYAEDGSVRWTRRLTGTGEGTALHAVALAPSGQTVLAGQLSDTLEVDGESFGAKGRRGFVVLAFDEAGKLVWGRELPGAKGRVTSVAVGPEGAVTVAGDFTGLLVWGGTSLGTQGPFVLGVGAEGEVRWLKQPECGDQASEGVAAAVDGAGAVMVACGDVLTRYAADGTQQGERKLPVEGCASGECSLAVTGLAMVPGRGLAVAGWQRDGGGDGWNQDAFLRVVTPE</sequence>
<feature type="region of interest" description="Disordered" evidence="1">
    <location>
        <begin position="31"/>
        <end position="96"/>
    </location>
</feature>
<evidence type="ECO:0000313" key="2">
    <source>
        <dbReference type="EMBL" id="AYM54500.1"/>
    </source>
</evidence>